<organism evidence="2 3">
    <name type="scientific">Discina gigas</name>
    <dbReference type="NCBI Taxonomy" id="1032678"/>
    <lineage>
        <taxon>Eukaryota</taxon>
        <taxon>Fungi</taxon>
        <taxon>Dikarya</taxon>
        <taxon>Ascomycota</taxon>
        <taxon>Pezizomycotina</taxon>
        <taxon>Pezizomycetes</taxon>
        <taxon>Pezizales</taxon>
        <taxon>Discinaceae</taxon>
        <taxon>Discina</taxon>
    </lineage>
</organism>
<evidence type="ECO:0000313" key="2">
    <source>
        <dbReference type="EMBL" id="KAL0631096.1"/>
    </source>
</evidence>
<keyword evidence="3" id="KW-1185">Reference proteome</keyword>
<dbReference type="Proteomes" id="UP001447188">
    <property type="component" value="Unassembled WGS sequence"/>
</dbReference>
<feature type="region of interest" description="Disordered" evidence="1">
    <location>
        <begin position="1"/>
        <end position="22"/>
    </location>
</feature>
<accession>A0ABR3G5L0</accession>
<protein>
    <submittedName>
        <fullName evidence="2">Uncharacterized protein</fullName>
    </submittedName>
</protein>
<sequence>LTKAYEPTPGAPGAGGRQETAPGRFWRAAVARKLHRVASGDAEIVKARSKRWAMLAEDMIEWEETGLEMLRLHREWWAGRWDTLRSEDATTLREAERDMVAFFGREVGEIDKRCWMVDHGYATVGQDQISGLRKGTIPRVEWTGKGRDKYGEESRVASGWRQ</sequence>
<name>A0ABR3G5L0_9PEZI</name>
<gene>
    <name evidence="2" type="ORF">Q9L58_010044</name>
</gene>
<reference evidence="2 3" key="1">
    <citation type="submission" date="2024-02" db="EMBL/GenBank/DDBJ databases">
        <title>Discinaceae phylogenomics.</title>
        <authorList>
            <person name="Dirks A.C."/>
            <person name="James T.Y."/>
        </authorList>
    </citation>
    <scope>NUCLEOTIDE SEQUENCE [LARGE SCALE GENOMIC DNA]</scope>
    <source>
        <strain evidence="2 3">ACD0624</strain>
    </source>
</reference>
<comment type="caution">
    <text evidence="2">The sequence shown here is derived from an EMBL/GenBank/DDBJ whole genome shotgun (WGS) entry which is preliminary data.</text>
</comment>
<dbReference type="EMBL" id="JBBBZM010000301">
    <property type="protein sequence ID" value="KAL0631096.1"/>
    <property type="molecule type" value="Genomic_DNA"/>
</dbReference>
<evidence type="ECO:0000313" key="3">
    <source>
        <dbReference type="Proteomes" id="UP001447188"/>
    </source>
</evidence>
<feature type="non-terminal residue" evidence="2">
    <location>
        <position position="1"/>
    </location>
</feature>
<evidence type="ECO:0000256" key="1">
    <source>
        <dbReference type="SAM" id="MobiDB-lite"/>
    </source>
</evidence>
<proteinExistence type="predicted"/>